<feature type="region of interest" description="Disordered" evidence="1">
    <location>
        <begin position="134"/>
        <end position="153"/>
    </location>
</feature>
<dbReference type="EMBL" id="BAABCQ010000057">
    <property type="protein sequence ID" value="GAA3981325.1"/>
    <property type="molecule type" value="Genomic_DNA"/>
</dbReference>
<reference evidence="3" key="1">
    <citation type="journal article" date="2019" name="Int. J. Syst. Evol. Microbiol.">
        <title>The Global Catalogue of Microorganisms (GCM) 10K type strain sequencing project: providing services to taxonomists for standard genome sequencing and annotation.</title>
        <authorList>
            <consortium name="The Broad Institute Genomics Platform"/>
            <consortium name="The Broad Institute Genome Sequencing Center for Infectious Disease"/>
            <person name="Wu L."/>
            <person name="Ma J."/>
        </authorList>
    </citation>
    <scope>NUCLEOTIDE SEQUENCE [LARGE SCALE GENOMIC DNA]</scope>
    <source>
        <strain evidence="3">JCM 17027</strain>
    </source>
</reference>
<gene>
    <name evidence="2" type="ORF">GCM10022384_33150</name>
</gene>
<proteinExistence type="predicted"/>
<evidence type="ECO:0000313" key="2">
    <source>
        <dbReference type="EMBL" id="GAA3981325.1"/>
    </source>
</evidence>
<evidence type="ECO:0000256" key="1">
    <source>
        <dbReference type="SAM" id="MobiDB-lite"/>
    </source>
</evidence>
<accession>A0ABP7QFP4</accession>
<dbReference type="Gene3D" id="2.60.40.2880">
    <property type="entry name" value="MmpS1-5, C-terminal soluble domain"/>
    <property type="match status" value="1"/>
</dbReference>
<protein>
    <recommendedName>
        <fullName evidence="4">Lipoprotein</fullName>
    </recommendedName>
</protein>
<dbReference type="InterPro" id="IPR038468">
    <property type="entry name" value="MmpS_C"/>
</dbReference>
<name>A0ABP7QFP4_9ACTN</name>
<dbReference type="Proteomes" id="UP001500034">
    <property type="component" value="Unassembled WGS sequence"/>
</dbReference>
<evidence type="ECO:0000313" key="3">
    <source>
        <dbReference type="Proteomes" id="UP001500034"/>
    </source>
</evidence>
<dbReference type="PROSITE" id="PS51257">
    <property type="entry name" value="PROKAR_LIPOPROTEIN"/>
    <property type="match status" value="1"/>
</dbReference>
<feature type="region of interest" description="Disordered" evidence="1">
    <location>
        <begin position="23"/>
        <end position="58"/>
    </location>
</feature>
<organism evidence="2 3">
    <name type="scientific">Streptomyces marokkonensis</name>
    <dbReference type="NCBI Taxonomy" id="324855"/>
    <lineage>
        <taxon>Bacteria</taxon>
        <taxon>Bacillati</taxon>
        <taxon>Actinomycetota</taxon>
        <taxon>Actinomycetes</taxon>
        <taxon>Kitasatosporales</taxon>
        <taxon>Streptomycetaceae</taxon>
        <taxon>Streptomyces</taxon>
    </lineage>
</organism>
<dbReference type="RefSeq" id="WP_345593086.1">
    <property type="nucleotide sequence ID" value="NZ_BAABCQ010000057.1"/>
</dbReference>
<evidence type="ECO:0008006" key="4">
    <source>
        <dbReference type="Google" id="ProtNLM"/>
    </source>
</evidence>
<comment type="caution">
    <text evidence="2">The sequence shown here is derived from an EMBL/GenBank/DDBJ whole genome shotgun (WGS) entry which is preliminary data.</text>
</comment>
<feature type="compositionally biased region" description="Low complexity" evidence="1">
    <location>
        <begin position="30"/>
        <end position="54"/>
    </location>
</feature>
<keyword evidence="3" id="KW-1185">Reference proteome</keyword>
<sequence length="153" mass="15634">MRKTATLTTSLLAAAVLVTGCGSEKKDAGPAKASESSPSTSASGEAKGSSSGKKGVPHQVVFEVGGTGAAQVMWNGNSNHFEQVTLPWTKTESMQLEGAELTVGVTVSVVPGSVKGPDGMLKPAPCTIKVDGKQVADNQDGKSAKPCEYKLKD</sequence>